<keyword evidence="1" id="KW-1133">Transmembrane helix</keyword>
<organism evidence="2">
    <name type="scientific">marine metagenome</name>
    <dbReference type="NCBI Taxonomy" id="408172"/>
    <lineage>
        <taxon>unclassified sequences</taxon>
        <taxon>metagenomes</taxon>
        <taxon>ecological metagenomes</taxon>
    </lineage>
</organism>
<dbReference type="PROSITE" id="PS51257">
    <property type="entry name" value="PROKAR_LIPOPROTEIN"/>
    <property type="match status" value="1"/>
</dbReference>
<keyword evidence="1" id="KW-0812">Transmembrane</keyword>
<proteinExistence type="predicted"/>
<feature type="transmembrane region" description="Helical" evidence="1">
    <location>
        <begin position="38"/>
        <end position="59"/>
    </location>
</feature>
<accession>A0A381QG56</accession>
<dbReference type="EMBL" id="UINC01001301">
    <property type="protein sequence ID" value="SUZ77047.1"/>
    <property type="molecule type" value="Genomic_DNA"/>
</dbReference>
<sequence length="69" mass="7268">MQFRVGNTGPSAGIGCGGIVFILGLILVSPVGEWLIKGIGWLLIIIGVFISMSAIYLWMKGTKQGGPFS</sequence>
<evidence type="ECO:0000256" key="1">
    <source>
        <dbReference type="SAM" id="Phobius"/>
    </source>
</evidence>
<dbReference type="AlphaFoldDB" id="A0A381QG56"/>
<gene>
    <name evidence="2" type="ORF">METZ01_LOCUS29901</name>
</gene>
<feature type="transmembrane region" description="Helical" evidence="1">
    <location>
        <begin position="12"/>
        <end position="32"/>
    </location>
</feature>
<evidence type="ECO:0000313" key="2">
    <source>
        <dbReference type="EMBL" id="SUZ77047.1"/>
    </source>
</evidence>
<keyword evidence="1" id="KW-0472">Membrane</keyword>
<protein>
    <submittedName>
        <fullName evidence="2">Uncharacterized protein</fullName>
    </submittedName>
</protein>
<name>A0A381QG56_9ZZZZ</name>
<reference evidence="2" key="1">
    <citation type="submission" date="2018-05" db="EMBL/GenBank/DDBJ databases">
        <authorList>
            <person name="Lanie J.A."/>
            <person name="Ng W.-L."/>
            <person name="Kazmierczak K.M."/>
            <person name="Andrzejewski T.M."/>
            <person name="Davidsen T.M."/>
            <person name="Wayne K.J."/>
            <person name="Tettelin H."/>
            <person name="Glass J.I."/>
            <person name="Rusch D."/>
            <person name="Podicherti R."/>
            <person name="Tsui H.-C.T."/>
            <person name="Winkler M.E."/>
        </authorList>
    </citation>
    <scope>NUCLEOTIDE SEQUENCE</scope>
</reference>